<evidence type="ECO:0008006" key="6">
    <source>
        <dbReference type="Google" id="ProtNLM"/>
    </source>
</evidence>
<dbReference type="InterPro" id="IPR044060">
    <property type="entry name" value="Bacterial_rp_domain"/>
</dbReference>
<dbReference type="SUPFAM" id="SSF51004">
    <property type="entry name" value="C-terminal (heme d1) domain of cytochrome cd1-nitrite reductase"/>
    <property type="match status" value="1"/>
</dbReference>
<dbReference type="Pfam" id="PF17936">
    <property type="entry name" value="Big_6"/>
    <property type="match status" value="3"/>
</dbReference>
<feature type="domain" description="Bacterial repeat" evidence="3">
    <location>
        <begin position="983"/>
        <end position="1056"/>
    </location>
</feature>
<evidence type="ECO:0000259" key="3">
    <source>
        <dbReference type="Pfam" id="PF18998"/>
    </source>
</evidence>
<dbReference type="Proteomes" id="UP000789845">
    <property type="component" value="Unassembled WGS sequence"/>
</dbReference>
<dbReference type="InterPro" id="IPR013783">
    <property type="entry name" value="Ig-like_fold"/>
</dbReference>
<dbReference type="InterPro" id="IPR041498">
    <property type="entry name" value="Big_6"/>
</dbReference>
<evidence type="ECO:0000256" key="1">
    <source>
        <dbReference type="SAM" id="SignalP"/>
    </source>
</evidence>
<evidence type="ECO:0000313" key="5">
    <source>
        <dbReference type="Proteomes" id="UP000789845"/>
    </source>
</evidence>
<name>A0A9C7G5X7_9BACI</name>
<feature type="domain" description="Bacterial Ig" evidence="2">
    <location>
        <begin position="1228"/>
        <end position="1305"/>
    </location>
</feature>
<keyword evidence="5" id="KW-1185">Reference proteome</keyword>
<evidence type="ECO:0000259" key="2">
    <source>
        <dbReference type="Pfam" id="PF17936"/>
    </source>
</evidence>
<sequence>MKGFSKKSFTAWLLISMLILSAFGGLSSPVAANEQVVKSQFDLKDLQSKVTSNVPIDLDSAVSGDNEPQQITQQTAVESFPQKLTDWVLDKETGMIYAISESTNKLYFINKQTLAITNELQLSGVPSDLYKYENKLYISQANNLIQTVDIATKSLGEQFPTTQAPLDVAVSATHIFFATDRAYVYSIDRTTKVVKFHNFRMSDTIDIQVADDNRTLYIADRRSSRSTFYTFDIVEEKVISSANYEFNRPNEEIILDEQSAYFAGYRMNKGDLSQFWGEYQKVGDSSWYYHTRILGVTSNHVLTNQGIYDKNTYLNLATLPFEPTQGILEEDGSVLLFKSESSDVNNKIYRYSITVNQNPQVQMNKLANTLESNFTITDWVTTEESPYIYAVSDKANALTVIRKSDFSTIKSVSIGSRPVDVEINNGKVYVALRGEASVAQFNIADTENSNIGIEKRIVKGFPIKIEPFNGKIFYSAYGVQDTIKVLTATNEHSVLPFSADYYDLDAEEEALYQIESMYHRKIDANTHSVLLIGNYHIGVSYDTVDLHKDGNSLYFDSRSLSATDLSTLMGEYPEHVLYAKDELVFGSRAVYDRDTSLKIIDLPTIISKAYVADDQSIIVSSGKKLIKYANLNDADKSSITPRYALFMDSDDREGWISGQLAIVPTENPNTIQSYNAYFVDGWGNKTVKLNMTLESQQNGVWLYRILSTYSRPSVDKIGIFPVSAGGVEAVQYLKTEPWDSPAYLARNIVLDNATITKTGVSGTLTWDKGPQQPINAYHQIYFMDEDGLIGDPIQTVKADQYFYSVDIDNVPIPDGAIGLGITIIKSNGEEPPYFSGVLFEEFISPAPLFENITITKNDSSDDTVAVRGLTSGDIIRVYNEAETTLLGQGTVEAGQTSVTISIPNLGSAGQKISVTRETIELYESAGTVVVIPTTEAAPVDPPPIVTPPEDPPPVVTPPMDPPPVVIPPVAPPTTGPAPTPKVHTITVTAGSHGTISPSGSVSVVEGTNQTFTITPETGYEIDRLLVDGKEESVTNHSYTFTSVKGTHTISVTFKATKDGTAPVAPDVNEVTDKVTTITGTAEAGAKVTAKVGAKVIGETKASTSGQFKMTIAKQAAGTTILVTATDEANNVSEPTEVVVEDVTSPTAPVVNEVKDYNRKIAGKAEAGSTVTIYVGSKVIGETTATSKGTFAVMISAQKAGTVLKVVATDSAENTSKSTSIKVIDKTPPAKPTVSTVTTVSTKVTGKAEAGATVIVKVGSKVISTATVGKDGKYSVKIPKQKVKVVLTVSVKDKGGNESVAVKVAVRK</sequence>
<dbReference type="RefSeq" id="WP_230494812.1">
    <property type="nucleotide sequence ID" value="NZ_CAKJTG010000001.1"/>
</dbReference>
<feature type="domain" description="Bacterial Ig" evidence="2">
    <location>
        <begin position="1061"/>
        <end position="1141"/>
    </location>
</feature>
<keyword evidence="1" id="KW-0732">Signal</keyword>
<reference evidence="4" key="1">
    <citation type="submission" date="2021-10" db="EMBL/GenBank/DDBJ databases">
        <authorList>
            <person name="Criscuolo A."/>
        </authorList>
    </citation>
    <scope>NUCLEOTIDE SEQUENCE</scope>
    <source>
        <strain evidence="4">CIP111885</strain>
    </source>
</reference>
<dbReference type="Gene3D" id="2.60.40.10">
    <property type="entry name" value="Immunoglobulins"/>
    <property type="match status" value="3"/>
</dbReference>
<organism evidence="4 5">
    <name type="scientific">Pseudoneobacillus rhizosphaerae</name>
    <dbReference type="NCBI Taxonomy" id="2880968"/>
    <lineage>
        <taxon>Bacteria</taxon>
        <taxon>Bacillati</taxon>
        <taxon>Bacillota</taxon>
        <taxon>Bacilli</taxon>
        <taxon>Bacillales</taxon>
        <taxon>Bacillaceae</taxon>
        <taxon>Pseudoneobacillus</taxon>
    </lineage>
</organism>
<dbReference type="InterPro" id="IPR011048">
    <property type="entry name" value="Haem_d1_sf"/>
</dbReference>
<evidence type="ECO:0000313" key="4">
    <source>
        <dbReference type="EMBL" id="CAG9606531.1"/>
    </source>
</evidence>
<proteinExistence type="predicted"/>
<feature type="signal peptide" evidence="1">
    <location>
        <begin position="1"/>
        <end position="32"/>
    </location>
</feature>
<protein>
    <recommendedName>
        <fullName evidence="6">Bacterial Ig domain-containing protein</fullName>
    </recommendedName>
</protein>
<feature type="domain" description="Bacterial Ig" evidence="2">
    <location>
        <begin position="1145"/>
        <end position="1224"/>
    </location>
</feature>
<comment type="caution">
    <text evidence="4">The sequence shown here is derived from an EMBL/GenBank/DDBJ whole genome shotgun (WGS) entry which is preliminary data.</text>
</comment>
<accession>A0A9C7G5X7</accession>
<dbReference type="EMBL" id="CAKJTG010000001">
    <property type="protein sequence ID" value="CAG9606531.1"/>
    <property type="molecule type" value="Genomic_DNA"/>
</dbReference>
<dbReference type="Pfam" id="PF18998">
    <property type="entry name" value="Flg_new_2"/>
    <property type="match status" value="1"/>
</dbReference>
<feature type="chain" id="PRO_5039635501" description="Bacterial Ig domain-containing protein" evidence="1">
    <location>
        <begin position="33"/>
        <end position="1307"/>
    </location>
</feature>
<gene>
    <name evidence="4" type="ORF">NEOCIP111885_00219</name>
</gene>